<evidence type="ECO:0000259" key="2">
    <source>
        <dbReference type="Pfam" id="PF12804"/>
    </source>
</evidence>
<comment type="caution">
    <text evidence="3">The sequence shown here is derived from an EMBL/GenBank/DDBJ whole genome shotgun (WGS) entry which is preliminary data.</text>
</comment>
<dbReference type="PANTHER" id="PTHR43777">
    <property type="entry name" value="MOLYBDENUM COFACTOR CYTIDYLYLTRANSFERASE"/>
    <property type="match status" value="1"/>
</dbReference>
<evidence type="ECO:0000313" key="6">
    <source>
        <dbReference type="Proteomes" id="UP000321514"/>
    </source>
</evidence>
<dbReference type="Proteomes" id="UP000321514">
    <property type="component" value="Unassembled WGS sequence"/>
</dbReference>
<dbReference type="STRING" id="1334629.MFUL124B02_35330"/>
<gene>
    <name evidence="3" type="ORF">MFU01_11070</name>
    <name evidence="4" type="ORF">SAMN05443572_102817</name>
</gene>
<organism evidence="3 6">
    <name type="scientific">Myxococcus fulvus</name>
    <dbReference type="NCBI Taxonomy" id="33"/>
    <lineage>
        <taxon>Bacteria</taxon>
        <taxon>Pseudomonadati</taxon>
        <taxon>Myxococcota</taxon>
        <taxon>Myxococcia</taxon>
        <taxon>Myxococcales</taxon>
        <taxon>Cystobacterineae</taxon>
        <taxon>Myxococcaceae</taxon>
        <taxon>Myxococcus</taxon>
    </lineage>
</organism>
<feature type="region of interest" description="Disordered" evidence="1">
    <location>
        <begin position="168"/>
        <end position="193"/>
    </location>
</feature>
<proteinExistence type="predicted"/>
<keyword evidence="4" id="KW-0808">Transferase</keyword>
<reference evidence="3 6" key="2">
    <citation type="submission" date="2019-07" db="EMBL/GenBank/DDBJ databases">
        <title>Whole genome shotgun sequence of Myxococcus fulvus NBRC 100333.</title>
        <authorList>
            <person name="Hosoyama A."/>
            <person name="Uohara A."/>
            <person name="Ohji S."/>
            <person name="Ichikawa N."/>
        </authorList>
    </citation>
    <scope>NUCLEOTIDE SEQUENCE [LARGE SCALE GENOMIC DNA]</scope>
    <source>
        <strain evidence="3 6">NBRC 100333</strain>
    </source>
</reference>
<dbReference type="InterPro" id="IPR029044">
    <property type="entry name" value="Nucleotide-diphossugar_trans"/>
</dbReference>
<dbReference type="EMBL" id="BJXR01000014">
    <property type="protein sequence ID" value="GEN06070.1"/>
    <property type="molecule type" value="Genomic_DNA"/>
</dbReference>
<dbReference type="GO" id="GO:0016779">
    <property type="term" value="F:nucleotidyltransferase activity"/>
    <property type="evidence" value="ECO:0007669"/>
    <property type="project" value="UniProtKB-KW"/>
</dbReference>
<evidence type="ECO:0000313" key="4">
    <source>
        <dbReference type="EMBL" id="SET59497.1"/>
    </source>
</evidence>
<sequence length="193" mass="20052">MLLAAGGSSRLGHPKQLVVHEGKTLIRRAAEAALSLGAGPVLVVLGAHRDTIASELVDLPLRVIEHPDWALGPGGSLTMGLSAMSSGDPDVDAVLFMLCDQVRVTASHLRALVDTWRTTGAPIVASGYDGTHGVPALFSRAVFPELEALSPAQGARGVIARDPTRVATVPLPGGGEDVDTPADLDRLDPRRPV</sequence>
<accession>A0A511SVY5</accession>
<name>A0A511SVY5_MYXFU</name>
<dbReference type="SUPFAM" id="SSF53448">
    <property type="entry name" value="Nucleotide-diphospho-sugar transferases"/>
    <property type="match status" value="1"/>
</dbReference>
<dbReference type="CDD" id="cd04182">
    <property type="entry name" value="GT_2_like_f"/>
    <property type="match status" value="1"/>
</dbReference>
<keyword evidence="5" id="KW-1185">Reference proteome</keyword>
<dbReference type="InterPro" id="IPR025877">
    <property type="entry name" value="MobA-like_NTP_Trfase"/>
</dbReference>
<feature type="compositionally biased region" description="Basic and acidic residues" evidence="1">
    <location>
        <begin position="183"/>
        <end position="193"/>
    </location>
</feature>
<dbReference type="Proteomes" id="UP000183760">
    <property type="component" value="Unassembled WGS sequence"/>
</dbReference>
<reference evidence="4 5" key="1">
    <citation type="submission" date="2016-10" db="EMBL/GenBank/DDBJ databases">
        <authorList>
            <person name="Varghese N."/>
            <person name="Submissions S."/>
        </authorList>
    </citation>
    <scope>NUCLEOTIDE SEQUENCE [LARGE SCALE GENOMIC DNA]</scope>
    <source>
        <strain evidence="4 5">DSM 16525</strain>
    </source>
</reference>
<dbReference type="EMBL" id="FOIB01000002">
    <property type="protein sequence ID" value="SET59497.1"/>
    <property type="molecule type" value="Genomic_DNA"/>
</dbReference>
<dbReference type="Pfam" id="PF12804">
    <property type="entry name" value="NTP_transf_3"/>
    <property type="match status" value="1"/>
</dbReference>
<keyword evidence="4" id="KW-0548">Nucleotidyltransferase</keyword>
<evidence type="ECO:0000313" key="3">
    <source>
        <dbReference type="EMBL" id="GEN06070.1"/>
    </source>
</evidence>
<evidence type="ECO:0000256" key="1">
    <source>
        <dbReference type="SAM" id="MobiDB-lite"/>
    </source>
</evidence>
<dbReference type="PANTHER" id="PTHR43777:SF1">
    <property type="entry name" value="MOLYBDENUM COFACTOR CYTIDYLYLTRANSFERASE"/>
    <property type="match status" value="1"/>
</dbReference>
<dbReference type="Gene3D" id="3.90.550.10">
    <property type="entry name" value="Spore Coat Polysaccharide Biosynthesis Protein SpsA, Chain A"/>
    <property type="match status" value="1"/>
</dbReference>
<feature type="domain" description="MobA-like NTP transferase" evidence="2">
    <location>
        <begin position="2"/>
        <end position="162"/>
    </location>
</feature>
<dbReference type="AlphaFoldDB" id="A0A511SVY5"/>
<evidence type="ECO:0000313" key="5">
    <source>
        <dbReference type="Proteomes" id="UP000183760"/>
    </source>
</evidence>
<protein>
    <submittedName>
        <fullName evidence="4">Molybdenum cofactor cytidylyltransferase</fullName>
    </submittedName>
</protein>